<sequence length="78" mass="8647">MNKSYPMGQGDPRGRGEVSCPWVRILPELRLSGEITSVGWDLVPPLVGARGWVNRGIAAHEVGIKMWGEPELLPKIWV</sequence>
<name>A0A0M2Q2E1_PROHO</name>
<organism evidence="1 2">
    <name type="scientific">Prochlorothrix hollandica PCC 9006 = CALU 1027</name>
    <dbReference type="NCBI Taxonomy" id="317619"/>
    <lineage>
        <taxon>Bacteria</taxon>
        <taxon>Bacillati</taxon>
        <taxon>Cyanobacteriota</taxon>
        <taxon>Cyanophyceae</taxon>
        <taxon>Prochlorotrichales</taxon>
        <taxon>Prochlorotrichaceae</taxon>
        <taxon>Prochlorothrix</taxon>
    </lineage>
</organism>
<keyword evidence="2" id="KW-1185">Reference proteome</keyword>
<dbReference type="EMBL" id="AJTX02000002">
    <property type="protein sequence ID" value="KKJ01428.1"/>
    <property type="molecule type" value="Genomic_DNA"/>
</dbReference>
<dbReference type="AlphaFoldDB" id="A0A0M2Q2E1"/>
<protein>
    <submittedName>
        <fullName evidence="1">Uncharacterized protein</fullName>
    </submittedName>
</protein>
<accession>A0A0M2Q2E1</accession>
<dbReference type="Proteomes" id="UP000034681">
    <property type="component" value="Unassembled WGS sequence"/>
</dbReference>
<proteinExistence type="predicted"/>
<evidence type="ECO:0000313" key="2">
    <source>
        <dbReference type="Proteomes" id="UP000034681"/>
    </source>
</evidence>
<evidence type="ECO:0000313" key="1">
    <source>
        <dbReference type="EMBL" id="KKJ01428.1"/>
    </source>
</evidence>
<gene>
    <name evidence="1" type="ORF">PROH_03580</name>
</gene>
<comment type="caution">
    <text evidence="1">The sequence shown here is derived from an EMBL/GenBank/DDBJ whole genome shotgun (WGS) entry which is preliminary data.</text>
</comment>
<reference evidence="1" key="1">
    <citation type="submission" date="2012-04" db="EMBL/GenBank/DDBJ databases">
        <authorList>
            <person name="Borisov I.G."/>
            <person name="Ivanikova N.V."/>
            <person name="Pinevich A.V."/>
        </authorList>
    </citation>
    <scope>NUCLEOTIDE SEQUENCE</scope>
    <source>
        <strain evidence="1">CALU 1027</strain>
    </source>
</reference>